<name>A0A679FZL8_9BACL</name>
<dbReference type="Pfam" id="PF03992">
    <property type="entry name" value="ABM"/>
    <property type="match status" value="1"/>
</dbReference>
<dbReference type="EMBL" id="AP022557">
    <property type="protein sequence ID" value="BBW97171.1"/>
    <property type="molecule type" value="Genomic_DNA"/>
</dbReference>
<dbReference type="InterPro" id="IPR050404">
    <property type="entry name" value="Heme-degrading_MO"/>
</dbReference>
<keyword evidence="3" id="KW-1185">Reference proteome</keyword>
<organism evidence="2 3">
    <name type="scientific">Geobacillus subterraneus</name>
    <dbReference type="NCBI Taxonomy" id="129338"/>
    <lineage>
        <taxon>Bacteria</taxon>
        <taxon>Bacillati</taxon>
        <taxon>Bacillota</taxon>
        <taxon>Bacilli</taxon>
        <taxon>Bacillales</taxon>
        <taxon>Anoxybacillaceae</taxon>
        <taxon>Geobacillus</taxon>
    </lineage>
</organism>
<evidence type="ECO:0000259" key="1">
    <source>
        <dbReference type="PROSITE" id="PS51725"/>
    </source>
</evidence>
<proteinExistence type="predicted"/>
<dbReference type="AlphaFoldDB" id="A0A679FZL8"/>
<dbReference type="Proteomes" id="UP000501421">
    <property type="component" value="Chromosome"/>
</dbReference>
<evidence type="ECO:0000313" key="3">
    <source>
        <dbReference type="Proteomes" id="UP000501421"/>
    </source>
</evidence>
<dbReference type="SUPFAM" id="SSF54909">
    <property type="entry name" value="Dimeric alpha+beta barrel"/>
    <property type="match status" value="1"/>
</dbReference>
<dbReference type="InterPro" id="IPR007138">
    <property type="entry name" value="ABM_dom"/>
</dbReference>
<dbReference type="PANTHER" id="PTHR34474">
    <property type="entry name" value="SIGNAL TRANSDUCTION PROTEIN TRAP"/>
    <property type="match status" value="1"/>
</dbReference>
<protein>
    <submittedName>
        <fullName evidence="2">Heme-degrading monooxygenase HmoA</fullName>
    </submittedName>
</protein>
<keyword evidence="2" id="KW-0560">Oxidoreductase</keyword>
<reference evidence="3" key="1">
    <citation type="journal article" date="2020" name="Microbiol. Resour. Announc.">
        <title>Complete Genome Sequence of Geobacillus sp. Strain E55-1, Isolated from Mine Geyser in Japan.</title>
        <authorList>
            <person name="Miyazaki K."/>
            <person name="Hase E."/>
            <person name="Tokito N."/>
        </authorList>
    </citation>
    <scope>NUCLEOTIDE SEQUENCE [LARGE SCALE GENOMIC DNA]</scope>
    <source>
        <strain evidence="3">E55-1</strain>
    </source>
</reference>
<dbReference type="PANTHER" id="PTHR34474:SF1">
    <property type="entry name" value="HEME-DEGRADING MONOOXYGENASE HMOA"/>
    <property type="match status" value="1"/>
</dbReference>
<accession>A0A679FZL8</accession>
<keyword evidence="2" id="KW-0503">Monooxygenase</keyword>
<evidence type="ECO:0000313" key="2">
    <source>
        <dbReference type="EMBL" id="BBW97171.1"/>
    </source>
</evidence>
<feature type="domain" description="ABM" evidence="1">
    <location>
        <begin position="2"/>
        <end position="91"/>
    </location>
</feature>
<sequence>MFVQMRKITVAEGFADQVVERFQKPGIIEQQEGFVDLKILVKKTRRGDEEVVLLITWESEEHWKKWEKSDAHIAGHKAKRNEPKPEFILHVEVGHYEVKAVKQGGQLAAAEE</sequence>
<dbReference type="Gene3D" id="3.30.70.100">
    <property type="match status" value="1"/>
</dbReference>
<gene>
    <name evidence="2" type="primary">hmoA</name>
    <name evidence="2" type="ORF">GsuE55_20040</name>
</gene>
<dbReference type="InterPro" id="IPR011008">
    <property type="entry name" value="Dimeric_a/b-barrel"/>
</dbReference>
<dbReference type="GO" id="GO:0004497">
    <property type="term" value="F:monooxygenase activity"/>
    <property type="evidence" value="ECO:0007669"/>
    <property type="project" value="UniProtKB-KW"/>
</dbReference>
<dbReference type="PROSITE" id="PS51725">
    <property type="entry name" value="ABM"/>
    <property type="match status" value="1"/>
</dbReference>
<dbReference type="RefSeq" id="WP_033843233.1">
    <property type="nucleotide sequence ID" value="NZ_AP022557.1"/>
</dbReference>